<reference evidence="1" key="1">
    <citation type="journal article" date="2015" name="Nature">
        <title>Complex archaea that bridge the gap between prokaryotes and eukaryotes.</title>
        <authorList>
            <person name="Spang A."/>
            <person name="Saw J.H."/>
            <person name="Jorgensen S.L."/>
            <person name="Zaremba-Niedzwiedzka K."/>
            <person name="Martijn J."/>
            <person name="Lind A.E."/>
            <person name="van Eijk R."/>
            <person name="Schleper C."/>
            <person name="Guy L."/>
            <person name="Ettema T.J."/>
        </authorList>
    </citation>
    <scope>NUCLEOTIDE SEQUENCE</scope>
</reference>
<evidence type="ECO:0000313" key="1">
    <source>
        <dbReference type="EMBL" id="KKL25624.1"/>
    </source>
</evidence>
<gene>
    <name evidence="1" type="ORF">LCGC14_2403410</name>
</gene>
<sequence length="55" mass="6350">MSIREILVKEDCNICDGKEYGCYDCDGKGYIKKWISMVEFINNMKFIIEHGKGIA</sequence>
<organism evidence="1">
    <name type="scientific">marine sediment metagenome</name>
    <dbReference type="NCBI Taxonomy" id="412755"/>
    <lineage>
        <taxon>unclassified sequences</taxon>
        <taxon>metagenomes</taxon>
        <taxon>ecological metagenomes</taxon>
    </lineage>
</organism>
<proteinExistence type="predicted"/>
<dbReference type="AlphaFoldDB" id="A0A0F9BUS9"/>
<protein>
    <submittedName>
        <fullName evidence="1">Uncharacterized protein</fullName>
    </submittedName>
</protein>
<name>A0A0F9BUS9_9ZZZZ</name>
<dbReference type="EMBL" id="LAZR01036147">
    <property type="protein sequence ID" value="KKL25624.1"/>
    <property type="molecule type" value="Genomic_DNA"/>
</dbReference>
<accession>A0A0F9BUS9</accession>
<comment type="caution">
    <text evidence="1">The sequence shown here is derived from an EMBL/GenBank/DDBJ whole genome shotgun (WGS) entry which is preliminary data.</text>
</comment>